<organism evidence="1 2">
    <name type="scientific">Arsenophonus nasoniae</name>
    <name type="common">son-killer infecting Nasonia vitripennis</name>
    <dbReference type="NCBI Taxonomy" id="638"/>
    <lineage>
        <taxon>Bacteria</taxon>
        <taxon>Pseudomonadati</taxon>
        <taxon>Pseudomonadota</taxon>
        <taxon>Gammaproteobacteria</taxon>
        <taxon>Enterobacterales</taxon>
        <taxon>Morganellaceae</taxon>
        <taxon>Arsenophonus</taxon>
    </lineage>
</organism>
<gene>
    <name evidence="1" type="ORF">QE207_07510</name>
</gene>
<sequence length="70" mass="8037">MRLVYVIENIIKKYHDRPAIGERVKRCIKDAKSKRIVCQLTANIKQSLINNYGVELKVLLINGISTTNTH</sequence>
<accession>A0AA95GGA8</accession>
<dbReference type="RefSeq" id="WP_280629901.1">
    <property type="nucleotide sequence ID" value="NZ_CP123498.1"/>
</dbReference>
<evidence type="ECO:0000313" key="1">
    <source>
        <dbReference type="EMBL" id="WGL96388.1"/>
    </source>
</evidence>
<proteinExistence type="predicted"/>
<dbReference type="AlphaFoldDB" id="A0AA95GGA8"/>
<evidence type="ECO:0000313" key="2">
    <source>
        <dbReference type="Proteomes" id="UP001177597"/>
    </source>
</evidence>
<dbReference type="EMBL" id="CP123498">
    <property type="protein sequence ID" value="WGL96388.1"/>
    <property type="molecule type" value="Genomic_DNA"/>
</dbReference>
<reference evidence="1" key="1">
    <citation type="submission" date="2023-04" db="EMBL/GenBank/DDBJ databases">
        <title>Genome dynamics across the evolutionary transition to endosymbiosis.</title>
        <authorList>
            <person name="Siozios S."/>
            <person name="Nadal-Jimenez P."/>
            <person name="Azagi T."/>
            <person name="Sprong H."/>
            <person name="Frost C.L."/>
            <person name="Parratt S.R."/>
            <person name="Taylor G."/>
            <person name="Brettell L."/>
            <person name="Lew K.C."/>
            <person name="Croft L."/>
            <person name="King K.C."/>
            <person name="Brockhurst M.A."/>
            <person name="Hypsa V."/>
            <person name="Novakova E."/>
            <person name="Darby A.C."/>
            <person name="Hurst G.D.D."/>
        </authorList>
    </citation>
    <scope>NUCLEOTIDE SEQUENCE</scope>
    <source>
        <strain evidence="1">AIh</strain>
    </source>
</reference>
<name>A0AA95GGA8_9GAMM</name>
<protein>
    <submittedName>
        <fullName evidence="1">Uncharacterized protein</fullName>
    </submittedName>
</protein>
<dbReference type="Proteomes" id="UP001177597">
    <property type="component" value="Chromosome"/>
</dbReference>